<reference evidence="2 3" key="1">
    <citation type="journal article" date="2014" name="Antonie Van Leeuwenhoek">
        <title>Hyphomonas beringensis sp. nov. and Hyphomonas chukchiensis sp. nov., isolated from surface seawater of the Bering Sea and Chukchi Sea.</title>
        <authorList>
            <person name="Li C."/>
            <person name="Lai Q."/>
            <person name="Li G."/>
            <person name="Dong C."/>
            <person name="Wang J."/>
            <person name="Liao Y."/>
            <person name="Shao Z."/>
        </authorList>
    </citation>
    <scope>NUCLEOTIDE SEQUENCE [LARGE SCALE GENOMIC DNA]</scope>
    <source>
        <strain evidence="2 3">22II1-22F38</strain>
    </source>
</reference>
<dbReference type="AlphaFoldDB" id="A0A059E6J7"/>
<evidence type="ECO:0000313" key="2">
    <source>
        <dbReference type="EMBL" id="KCZ63549.1"/>
    </source>
</evidence>
<dbReference type="EMBL" id="DMBR01000097">
    <property type="protein sequence ID" value="HAE93576.1"/>
    <property type="molecule type" value="Genomic_DNA"/>
</dbReference>
<proteinExistence type="predicted"/>
<organism evidence="2 3">
    <name type="scientific">Hyphomonas atlantica</name>
    <dbReference type="NCBI Taxonomy" id="1280948"/>
    <lineage>
        <taxon>Bacteria</taxon>
        <taxon>Pseudomonadati</taxon>
        <taxon>Pseudomonadota</taxon>
        <taxon>Alphaproteobacteria</taxon>
        <taxon>Hyphomonadales</taxon>
        <taxon>Hyphomonadaceae</taxon>
        <taxon>Hyphomonas</taxon>
    </lineage>
</organism>
<dbReference type="PATRIC" id="fig|1280948.3.peg.1182"/>
<sequence>MNICTEHGPQHPISQGSGLTPKRAVYVHLTVNSGVALVEGEPRATKSDENTFFAPCFCKARALKYKAIGQRTEETAKC</sequence>
<evidence type="ECO:0000313" key="4">
    <source>
        <dbReference type="Proteomes" id="UP000259173"/>
    </source>
</evidence>
<dbReference type="EMBL" id="AWFH01000006">
    <property type="protein sequence ID" value="KCZ63549.1"/>
    <property type="molecule type" value="Genomic_DNA"/>
</dbReference>
<name>A0A059E6J7_9PROT</name>
<dbReference type="Proteomes" id="UP000024547">
    <property type="component" value="Unassembled WGS sequence"/>
</dbReference>
<keyword evidence="3" id="KW-1185">Reference proteome</keyword>
<gene>
    <name evidence="1" type="ORF">DCG65_03390</name>
    <name evidence="2" type="ORF">HY36_14735</name>
</gene>
<evidence type="ECO:0000313" key="3">
    <source>
        <dbReference type="Proteomes" id="UP000024547"/>
    </source>
</evidence>
<dbReference type="STRING" id="1280948.HY36_14735"/>
<evidence type="ECO:0000313" key="1">
    <source>
        <dbReference type="EMBL" id="HAE93576.1"/>
    </source>
</evidence>
<dbReference type="Proteomes" id="UP000259173">
    <property type="component" value="Unassembled WGS sequence"/>
</dbReference>
<accession>A0A059E6J7</accession>
<protein>
    <submittedName>
        <fullName evidence="2">Uncharacterized protein</fullName>
    </submittedName>
</protein>
<reference evidence="1 4" key="2">
    <citation type="journal article" date="2018" name="Nat. Biotechnol.">
        <title>A standardized bacterial taxonomy based on genome phylogeny substantially revises the tree of life.</title>
        <authorList>
            <person name="Parks D.H."/>
            <person name="Chuvochina M."/>
            <person name="Waite D.W."/>
            <person name="Rinke C."/>
            <person name="Skarshewski A."/>
            <person name="Chaumeil P.A."/>
            <person name="Hugenholtz P."/>
        </authorList>
    </citation>
    <scope>NUCLEOTIDE SEQUENCE [LARGE SCALE GENOMIC DNA]</scope>
    <source>
        <strain evidence="1">UBA8557</strain>
    </source>
</reference>
<comment type="caution">
    <text evidence="2">The sequence shown here is derived from an EMBL/GenBank/DDBJ whole genome shotgun (WGS) entry which is preliminary data.</text>
</comment>